<dbReference type="Proteomes" id="UP000199312">
    <property type="component" value="Unassembled WGS sequence"/>
</dbReference>
<evidence type="ECO:0008006" key="4">
    <source>
        <dbReference type="Google" id="ProtNLM"/>
    </source>
</evidence>
<dbReference type="AlphaFoldDB" id="A0A1I6PH00"/>
<evidence type="ECO:0000256" key="1">
    <source>
        <dbReference type="SAM" id="SignalP"/>
    </source>
</evidence>
<dbReference type="STRING" id="593133.SAMN04488006_1021"/>
<reference evidence="3" key="1">
    <citation type="submission" date="2016-10" db="EMBL/GenBank/DDBJ databases">
        <authorList>
            <person name="Varghese N."/>
            <person name="Submissions S."/>
        </authorList>
    </citation>
    <scope>NUCLEOTIDE SEQUENCE [LARGE SCALE GENOMIC DNA]</scope>
    <source>
        <strain evidence="3">DSM 24450</strain>
    </source>
</reference>
<proteinExistence type="predicted"/>
<dbReference type="RefSeq" id="WP_090223433.1">
    <property type="nucleotide sequence ID" value="NZ_FOZP01000002.1"/>
</dbReference>
<gene>
    <name evidence="2" type="ORF">SAMN04488006_1021</name>
</gene>
<organism evidence="2 3">
    <name type="scientific">Lutibacter maritimus</name>
    <dbReference type="NCBI Taxonomy" id="593133"/>
    <lineage>
        <taxon>Bacteria</taxon>
        <taxon>Pseudomonadati</taxon>
        <taxon>Bacteroidota</taxon>
        <taxon>Flavobacteriia</taxon>
        <taxon>Flavobacteriales</taxon>
        <taxon>Flavobacteriaceae</taxon>
        <taxon>Lutibacter</taxon>
    </lineage>
</organism>
<dbReference type="OrthoDB" id="1495718at2"/>
<protein>
    <recommendedName>
        <fullName evidence="4">DUF3078 domain-containing protein</fullName>
    </recommendedName>
</protein>
<evidence type="ECO:0000313" key="2">
    <source>
        <dbReference type="EMBL" id="SFS39443.1"/>
    </source>
</evidence>
<dbReference type="EMBL" id="FOZP01000002">
    <property type="protein sequence ID" value="SFS39443.1"/>
    <property type="molecule type" value="Genomic_DNA"/>
</dbReference>
<dbReference type="InterPro" id="IPR021428">
    <property type="entry name" value="DUF3078"/>
</dbReference>
<name>A0A1I6PH00_9FLAO</name>
<feature type="chain" id="PRO_5011578947" description="DUF3078 domain-containing protein" evidence="1">
    <location>
        <begin position="20"/>
        <end position="318"/>
    </location>
</feature>
<feature type="signal peptide" evidence="1">
    <location>
        <begin position="1"/>
        <end position="19"/>
    </location>
</feature>
<dbReference type="Pfam" id="PF11276">
    <property type="entry name" value="DUF3078"/>
    <property type="match status" value="1"/>
</dbReference>
<evidence type="ECO:0000313" key="3">
    <source>
        <dbReference type="Proteomes" id="UP000199312"/>
    </source>
</evidence>
<sequence length="318" mass="36408">MKFKLLTLIVLLTTISINATILNDSLALKKDSISHWTKANKVRLIFTQNSFVNWSAGGNNSIAGIVKINISKNYKNNHTTWFNELKTNYGLNKEEKRELRKTEDLLEVNSTFGYRQNTNSNWYYSAKFNFKTQYTNGYKYPNTDKPISKFFAPAYLFLGVGTEYAVKESNFKLYLSPVTNKTTFVFNQRLADEGAFGVKKASYDTDGNLISEGEKTKIEFGMLATGEWKSEVMKNIQMANKLILYSDYLNNYGNIDIDWEINFDLTINKYVTANVGSHFLFDDDVKHKEDVNNDGTLDILGPKIQIKQVLGVGFIYNF</sequence>
<keyword evidence="3" id="KW-1185">Reference proteome</keyword>
<accession>A0A1I6PH00</accession>
<keyword evidence="1" id="KW-0732">Signal</keyword>